<feature type="compositionally biased region" description="Basic and acidic residues" evidence="1">
    <location>
        <begin position="316"/>
        <end position="327"/>
    </location>
</feature>
<dbReference type="SUPFAM" id="SSF55729">
    <property type="entry name" value="Acyl-CoA N-acyltransferases (Nat)"/>
    <property type="match status" value="1"/>
</dbReference>
<sequence length="335" mass="37612">MSDAYEIRRYEPTDRDAFLELFETVLGGRMGTDWFAWKYESNPYVDHVPIVVAERNGELVGARAFFPLRLAAGEDAYDAFQPCDTMVRSEHRRRGLFTRMTERAIEHYADDVDLYFNFPNHRSLPGNLELGWRVVGEQETYYRIQNPTAWLPALDPVEPIARTLASGYGSVRDRLADAGAGLERTHYDGVPAARLAALAGTETVSAFHVVRDETFYGWRFENPLWTYRSVVASRDGDPVAALVYGRRERTDGPTTVRIVDALPLAAGTDAHRTVVFSGLLAPSEMCIRDRRSSSPGCSRTRFGRTRTPTSSPPLERCCRGSYSERGRSTATGTRP</sequence>
<evidence type="ECO:0000259" key="2">
    <source>
        <dbReference type="PROSITE" id="PS51186"/>
    </source>
</evidence>
<evidence type="ECO:0000313" key="4">
    <source>
        <dbReference type="Proteomes" id="UP000011531"/>
    </source>
</evidence>
<dbReference type="RefSeq" id="WP_008420956.1">
    <property type="nucleotide sequence ID" value="NZ_AOIA01000031.1"/>
</dbReference>
<name>L9XTU4_9EURY</name>
<feature type="region of interest" description="Disordered" evidence="1">
    <location>
        <begin position="289"/>
        <end position="335"/>
    </location>
</feature>
<dbReference type="AlphaFoldDB" id="L9XTU4"/>
<evidence type="ECO:0000256" key="1">
    <source>
        <dbReference type="SAM" id="MobiDB-lite"/>
    </source>
</evidence>
<dbReference type="InterPro" id="IPR016181">
    <property type="entry name" value="Acyl_CoA_acyltransferase"/>
</dbReference>
<dbReference type="InterPro" id="IPR000182">
    <property type="entry name" value="GNAT_dom"/>
</dbReference>
<evidence type="ECO:0000313" key="3">
    <source>
        <dbReference type="EMBL" id="ELY64826.1"/>
    </source>
</evidence>
<dbReference type="Proteomes" id="UP000011531">
    <property type="component" value="Unassembled WGS sequence"/>
</dbReference>
<dbReference type="Gene3D" id="3.40.630.30">
    <property type="match status" value="1"/>
</dbReference>
<dbReference type="STRING" id="1227498.C492_04820"/>
<dbReference type="EMBL" id="AOIA01000031">
    <property type="protein sequence ID" value="ELY64826.1"/>
    <property type="molecule type" value="Genomic_DNA"/>
</dbReference>
<comment type="caution">
    <text evidence="3">The sequence shown here is derived from an EMBL/GenBank/DDBJ whole genome shotgun (WGS) entry which is preliminary data.</text>
</comment>
<protein>
    <recommendedName>
        <fullName evidence="2">N-acetyltransferase domain-containing protein</fullName>
    </recommendedName>
</protein>
<gene>
    <name evidence="3" type="ORF">C492_04820</name>
</gene>
<dbReference type="PROSITE" id="PS51186">
    <property type="entry name" value="GNAT"/>
    <property type="match status" value="1"/>
</dbReference>
<dbReference type="GO" id="GO:0016747">
    <property type="term" value="F:acyltransferase activity, transferring groups other than amino-acyl groups"/>
    <property type="evidence" value="ECO:0007669"/>
    <property type="project" value="InterPro"/>
</dbReference>
<keyword evidence="4" id="KW-1185">Reference proteome</keyword>
<organism evidence="3 4">
    <name type="scientific">Natronococcus jeotgali DSM 18795</name>
    <dbReference type="NCBI Taxonomy" id="1227498"/>
    <lineage>
        <taxon>Archaea</taxon>
        <taxon>Methanobacteriati</taxon>
        <taxon>Methanobacteriota</taxon>
        <taxon>Stenosarchaea group</taxon>
        <taxon>Halobacteria</taxon>
        <taxon>Halobacteriales</taxon>
        <taxon>Natrialbaceae</taxon>
        <taxon>Natronococcus</taxon>
    </lineage>
</organism>
<dbReference type="Pfam" id="PF13527">
    <property type="entry name" value="Acetyltransf_9"/>
    <property type="match status" value="1"/>
</dbReference>
<reference evidence="3 4" key="1">
    <citation type="journal article" date="2014" name="PLoS Genet.">
        <title>Phylogenetically driven sequencing of extremely halophilic archaea reveals strategies for static and dynamic osmo-response.</title>
        <authorList>
            <person name="Becker E.A."/>
            <person name="Seitzer P.M."/>
            <person name="Tritt A."/>
            <person name="Larsen D."/>
            <person name="Krusor M."/>
            <person name="Yao A.I."/>
            <person name="Wu D."/>
            <person name="Madern D."/>
            <person name="Eisen J.A."/>
            <person name="Darling A.E."/>
            <person name="Facciotti M.T."/>
        </authorList>
    </citation>
    <scope>NUCLEOTIDE SEQUENCE [LARGE SCALE GENOMIC DNA]</scope>
    <source>
        <strain evidence="3 4">DSM 18795</strain>
    </source>
</reference>
<feature type="domain" description="N-acetyltransferase" evidence="2">
    <location>
        <begin position="5"/>
        <end position="157"/>
    </location>
</feature>
<proteinExistence type="predicted"/>
<accession>L9XTU4</accession>